<feature type="transmembrane region" description="Helical" evidence="7">
    <location>
        <begin position="134"/>
        <end position="152"/>
    </location>
</feature>
<evidence type="ECO:0000256" key="5">
    <source>
        <dbReference type="ARBA" id="ARBA00022989"/>
    </source>
</evidence>
<dbReference type="GO" id="GO:0009706">
    <property type="term" value="C:chloroplast inner membrane"/>
    <property type="evidence" value="ECO:0007669"/>
    <property type="project" value="UniProtKB-SubCell"/>
</dbReference>
<comment type="subcellular location">
    <subcellularLocation>
        <location evidence="1">Plastid</location>
        <location evidence="1">Chloroplast inner membrane</location>
        <topology evidence="1">Multi-pass membrane protein</topology>
    </subcellularLocation>
    <subcellularLocation>
        <location evidence="7">Plastid</location>
        <location evidence="7">Chloroplast membrane</location>
        <topology evidence="7">Multi-pass membrane protein</topology>
    </subcellularLocation>
</comment>
<keyword evidence="7" id="KW-0934">Plastid</keyword>
<evidence type="ECO:0000256" key="1">
    <source>
        <dbReference type="ARBA" id="ARBA00004478"/>
    </source>
</evidence>
<dbReference type="AlphaFoldDB" id="A0AA88VJU1"/>
<dbReference type="PANTHER" id="PTHR33510">
    <property type="entry name" value="PROTEIN TIC 20-II, CHLOROPLASTIC"/>
    <property type="match status" value="1"/>
</dbReference>
<feature type="transmembrane region" description="Helical" evidence="7">
    <location>
        <begin position="103"/>
        <end position="122"/>
    </location>
</feature>
<evidence type="ECO:0000256" key="7">
    <source>
        <dbReference type="RuleBase" id="RU367003"/>
    </source>
</evidence>
<keyword evidence="7" id="KW-0150">Chloroplast</keyword>
<evidence type="ECO:0000256" key="3">
    <source>
        <dbReference type="ARBA" id="ARBA00022692"/>
    </source>
</evidence>
<gene>
    <name evidence="8" type="ORF">RJ639_012816</name>
</gene>
<evidence type="ECO:0000256" key="6">
    <source>
        <dbReference type="ARBA" id="ARBA00023136"/>
    </source>
</evidence>
<proteinExistence type="inferred from homology"/>
<evidence type="ECO:0000313" key="8">
    <source>
        <dbReference type="EMBL" id="KAK3010047.1"/>
    </source>
</evidence>
<evidence type="ECO:0000256" key="2">
    <source>
        <dbReference type="ARBA" id="ARBA00009596"/>
    </source>
</evidence>
<evidence type="ECO:0000256" key="4">
    <source>
        <dbReference type="ARBA" id="ARBA00022780"/>
    </source>
</evidence>
<dbReference type="InterPro" id="IPR005691">
    <property type="entry name" value="Tic20"/>
</dbReference>
<comment type="similarity">
    <text evidence="2 7">Belongs to the Tic20 family.</text>
</comment>
<feature type="transmembrane region" description="Helical" evidence="7">
    <location>
        <begin position="164"/>
        <end position="184"/>
    </location>
</feature>
<dbReference type="Pfam" id="PF16166">
    <property type="entry name" value="TIC20"/>
    <property type="match status" value="1"/>
</dbReference>
<comment type="caution">
    <text evidence="8">The sequence shown here is derived from an EMBL/GenBank/DDBJ whole genome shotgun (WGS) entry which is preliminary data.</text>
</comment>
<keyword evidence="5 7" id="KW-1133">Transmembrane helix</keyword>
<reference evidence="8" key="1">
    <citation type="submission" date="2022-12" db="EMBL/GenBank/DDBJ databases">
        <title>Draft genome assemblies for two species of Escallonia (Escalloniales).</title>
        <authorList>
            <person name="Chanderbali A."/>
            <person name="Dervinis C."/>
            <person name="Anghel I."/>
            <person name="Soltis D."/>
            <person name="Soltis P."/>
            <person name="Zapata F."/>
        </authorList>
    </citation>
    <scope>NUCLEOTIDE SEQUENCE</scope>
    <source>
        <strain evidence="8">UCBG64.0493</strain>
        <tissue evidence="8">Leaf</tissue>
    </source>
</reference>
<name>A0AA88VJU1_9ASTE</name>
<accession>A0AA88VJU1</accession>
<keyword evidence="3 7" id="KW-0812">Transmembrane</keyword>
<dbReference type="Proteomes" id="UP001188597">
    <property type="component" value="Unassembled WGS sequence"/>
</dbReference>
<comment type="caution">
    <text evidence="7">Lacks conserved residue(s) required for the propagation of feature annotation.</text>
</comment>
<keyword evidence="4" id="KW-1001">Plastid inner membrane</keyword>
<organism evidence="8 9">
    <name type="scientific">Escallonia herrerae</name>
    <dbReference type="NCBI Taxonomy" id="1293975"/>
    <lineage>
        <taxon>Eukaryota</taxon>
        <taxon>Viridiplantae</taxon>
        <taxon>Streptophyta</taxon>
        <taxon>Embryophyta</taxon>
        <taxon>Tracheophyta</taxon>
        <taxon>Spermatophyta</taxon>
        <taxon>Magnoliopsida</taxon>
        <taxon>eudicotyledons</taxon>
        <taxon>Gunneridae</taxon>
        <taxon>Pentapetalae</taxon>
        <taxon>asterids</taxon>
        <taxon>campanulids</taxon>
        <taxon>Escalloniales</taxon>
        <taxon>Escalloniaceae</taxon>
        <taxon>Escallonia</taxon>
    </lineage>
</organism>
<protein>
    <recommendedName>
        <fullName evidence="7">Protein TIC 20</fullName>
    </recommendedName>
</protein>
<keyword evidence="9" id="KW-1185">Reference proteome</keyword>
<evidence type="ECO:0000313" key="9">
    <source>
        <dbReference type="Proteomes" id="UP001188597"/>
    </source>
</evidence>
<dbReference type="PANTHER" id="PTHR33510:SF11">
    <property type="entry name" value="PROTEIN TIC 20-V, CHLOROPLASTIC"/>
    <property type="match status" value="1"/>
</dbReference>
<keyword evidence="6 7" id="KW-0472">Membrane</keyword>
<dbReference type="EMBL" id="JAVXUP010001582">
    <property type="protein sequence ID" value="KAK3010047.1"/>
    <property type="molecule type" value="Genomic_DNA"/>
</dbReference>
<comment type="function">
    <text evidence="7">Involved in protein precursor import into chloroplasts.</text>
</comment>
<sequence length="209" mass="23529">MAMASLLSTVRPLSVKQSLYIKHPPYLSSLFYSTVKPRAQIKLRSLITAKSNGSDSADAPDRLISAITYFYPFFDGIQYGKYVITQFTPIQTLIQPLIPAIRVFKSFPFNGFLIFLTLYFVVVRNPNFSRYVRFNTMQAIVLDVLLIFPDLLERGFNPRDGLGLDLLMSLDSTVFLFLLVSLIYGSSSCLLGQVPRLPIVAEAADRQVL</sequence>